<dbReference type="PROSITE" id="PS00099">
    <property type="entry name" value="THIOLASE_3"/>
    <property type="match status" value="1"/>
</dbReference>
<dbReference type="NCBIfam" id="TIGR01930">
    <property type="entry name" value="AcCoA-C-Actrans"/>
    <property type="match status" value="1"/>
</dbReference>
<dbReference type="PANTHER" id="PTHR18919">
    <property type="entry name" value="ACETYL-COA C-ACYLTRANSFERASE"/>
    <property type="match status" value="1"/>
</dbReference>
<dbReference type="RefSeq" id="WP_066243280.1">
    <property type="nucleotide sequence ID" value="NZ_LSGP01000020.1"/>
</dbReference>
<comment type="similarity">
    <text evidence="1 7">Belongs to the thiolase-like superfamily. Thiolase family.</text>
</comment>
<keyword evidence="11" id="KW-1185">Reference proteome</keyword>
<feature type="domain" description="Thiolase N-terminal" evidence="8">
    <location>
        <begin position="4"/>
        <end position="267"/>
    </location>
</feature>
<organism evidence="10 11">
    <name type="scientific">Anaerosporomusa subterranea</name>
    <dbReference type="NCBI Taxonomy" id="1794912"/>
    <lineage>
        <taxon>Bacteria</taxon>
        <taxon>Bacillati</taxon>
        <taxon>Bacillota</taxon>
        <taxon>Negativicutes</taxon>
        <taxon>Acetonemataceae</taxon>
        <taxon>Anaerosporomusa</taxon>
    </lineage>
</organism>
<evidence type="ECO:0000313" key="10">
    <source>
        <dbReference type="EMBL" id="KYZ75680.1"/>
    </source>
</evidence>
<dbReference type="EC" id="2.3.1.9" evidence="2"/>
<feature type="active site" description="Proton acceptor" evidence="6">
    <location>
        <position position="389"/>
    </location>
</feature>
<reference evidence="10 11" key="1">
    <citation type="submission" date="2016-02" db="EMBL/GenBank/DDBJ databases">
        <title>Anaerosporomusa subterraneum gen. nov., sp. nov., a spore-forming obligate anaerobe isolated from saprolite.</title>
        <authorList>
            <person name="Choi J.K."/>
            <person name="Shah M."/>
            <person name="Yee N."/>
        </authorList>
    </citation>
    <scope>NUCLEOTIDE SEQUENCE [LARGE SCALE GENOMIC DNA]</scope>
    <source>
        <strain evidence="10 11">RU4</strain>
    </source>
</reference>
<dbReference type="Pfam" id="PF00108">
    <property type="entry name" value="Thiolase_N"/>
    <property type="match status" value="1"/>
</dbReference>
<dbReference type="STRING" id="1794912.AXX12_10730"/>
<dbReference type="Pfam" id="PF02803">
    <property type="entry name" value="Thiolase_C"/>
    <property type="match status" value="1"/>
</dbReference>
<evidence type="ECO:0000256" key="6">
    <source>
        <dbReference type="PIRSR" id="PIRSR000429-1"/>
    </source>
</evidence>
<dbReference type="InterPro" id="IPR020617">
    <property type="entry name" value="Thiolase_C"/>
</dbReference>
<evidence type="ECO:0000256" key="1">
    <source>
        <dbReference type="ARBA" id="ARBA00010982"/>
    </source>
</evidence>
<evidence type="ECO:0000256" key="4">
    <source>
        <dbReference type="ARBA" id="ARBA00023315"/>
    </source>
</evidence>
<dbReference type="GO" id="GO:0003985">
    <property type="term" value="F:acetyl-CoA C-acetyltransferase activity"/>
    <property type="evidence" value="ECO:0007669"/>
    <property type="project" value="UniProtKB-EC"/>
</dbReference>
<dbReference type="Proteomes" id="UP000076268">
    <property type="component" value="Unassembled WGS sequence"/>
</dbReference>
<feature type="active site" description="Proton acceptor" evidence="6">
    <location>
        <position position="359"/>
    </location>
</feature>
<dbReference type="EMBL" id="LSGP01000020">
    <property type="protein sequence ID" value="KYZ75680.1"/>
    <property type="molecule type" value="Genomic_DNA"/>
</dbReference>
<accession>A0A154BPA1</accession>
<dbReference type="InterPro" id="IPR002155">
    <property type="entry name" value="Thiolase"/>
</dbReference>
<dbReference type="InterPro" id="IPR020616">
    <property type="entry name" value="Thiolase_N"/>
</dbReference>
<dbReference type="OrthoDB" id="9764892at2"/>
<evidence type="ECO:0000256" key="2">
    <source>
        <dbReference type="ARBA" id="ARBA00012705"/>
    </source>
</evidence>
<evidence type="ECO:0000259" key="9">
    <source>
        <dbReference type="Pfam" id="PF02803"/>
    </source>
</evidence>
<sequence length="408" mass="43025">MEQCVITSAARTAVGSYLGSLKTVPVQTLASAVIKEAIKRSKLEPEHIDSVIMGHALPSAEAPNMARVASLLAGLNEATPAFTVDRQCGSGLQAIISATQEIQTGNAEILIAGGAESMSRAVYYMQPSARYEGFRMGHSMVYDAFAKGVENCQPPELYPGVNMGITAENVVARHGISRQDQDEFALTSQRKAVAAISAGRFTEEIVPFEVVSKKEKIIFETDEYPKPNASLDALAKLKPAFQKDGTVTAGNASGMNDGASAVVVMSETKCRELGLDPLARIVAHAVTGLDPRVMGLGPVSAIQTVLKKAGLQVEDIDLFEINEAFSGQALGVLKELGMYPGSPLYERVNVNGGAVALGHALGSSGSRILTTLIYELKRRGGRYGVASLCIGGGQGIAMLVETVPKEGE</sequence>
<dbReference type="SUPFAM" id="SSF53901">
    <property type="entry name" value="Thiolase-like"/>
    <property type="match status" value="2"/>
</dbReference>
<feature type="domain" description="Thiolase C-terminal" evidence="9">
    <location>
        <begin position="276"/>
        <end position="401"/>
    </location>
</feature>
<evidence type="ECO:0000259" key="8">
    <source>
        <dbReference type="Pfam" id="PF00108"/>
    </source>
</evidence>
<keyword evidence="3 7" id="KW-0808">Transferase</keyword>
<dbReference type="Gene3D" id="3.40.47.10">
    <property type="match status" value="2"/>
</dbReference>
<evidence type="ECO:0000256" key="5">
    <source>
        <dbReference type="ARBA" id="ARBA00030755"/>
    </source>
</evidence>
<keyword evidence="4 7" id="KW-0012">Acyltransferase</keyword>
<dbReference type="FunFam" id="3.40.47.10:FF:000010">
    <property type="entry name" value="Acetyl-CoA acetyltransferase (Thiolase)"/>
    <property type="match status" value="1"/>
</dbReference>
<gene>
    <name evidence="10" type="ORF">AXX12_10730</name>
</gene>
<feature type="active site" description="Acyl-thioester intermediate" evidence="6">
    <location>
        <position position="88"/>
    </location>
</feature>
<dbReference type="InterPro" id="IPR020610">
    <property type="entry name" value="Thiolase_AS"/>
</dbReference>
<name>A0A154BPA1_ANASB</name>
<proteinExistence type="inferred from homology"/>
<dbReference type="PANTHER" id="PTHR18919:SF107">
    <property type="entry name" value="ACETYL-COA ACETYLTRANSFERASE, CYTOSOLIC"/>
    <property type="match status" value="1"/>
</dbReference>
<protein>
    <recommendedName>
        <fullName evidence="2">acetyl-CoA C-acetyltransferase</fullName>
        <ecNumber evidence="2">2.3.1.9</ecNumber>
    </recommendedName>
    <alternativeName>
        <fullName evidence="5">Acetoacetyl-CoA thiolase</fullName>
    </alternativeName>
</protein>
<evidence type="ECO:0000256" key="3">
    <source>
        <dbReference type="ARBA" id="ARBA00022679"/>
    </source>
</evidence>
<evidence type="ECO:0000313" key="11">
    <source>
        <dbReference type="Proteomes" id="UP000076268"/>
    </source>
</evidence>
<dbReference type="PIRSF" id="PIRSF000429">
    <property type="entry name" value="Ac-CoA_Ac_transf"/>
    <property type="match status" value="1"/>
</dbReference>
<dbReference type="CDD" id="cd00751">
    <property type="entry name" value="thiolase"/>
    <property type="match status" value="1"/>
</dbReference>
<dbReference type="InterPro" id="IPR016039">
    <property type="entry name" value="Thiolase-like"/>
</dbReference>
<dbReference type="AlphaFoldDB" id="A0A154BPA1"/>
<evidence type="ECO:0000256" key="7">
    <source>
        <dbReference type="RuleBase" id="RU003557"/>
    </source>
</evidence>
<comment type="caution">
    <text evidence="10">The sequence shown here is derived from an EMBL/GenBank/DDBJ whole genome shotgun (WGS) entry which is preliminary data.</text>
</comment>